<feature type="active site" description="Proton acceptor" evidence="7">
    <location>
        <position position="273"/>
    </location>
</feature>
<comment type="function">
    <text evidence="7">Catalyzes the N-acylation of UDP-3-O-acylglucosamine using 3-hydroxyacyl-ACP as the acyl donor. Is involved in the biosynthesis of lipid A, a phosphorylated glycolipid that anchors the lipopolysaccharide to the outer membrane of the cell.</text>
</comment>
<dbReference type="InterPro" id="IPR020573">
    <property type="entry name" value="UDP_GlcNAc_AcTrfase_non-rep"/>
</dbReference>
<dbReference type="InterPro" id="IPR011004">
    <property type="entry name" value="Trimer_LpxA-like_sf"/>
</dbReference>
<dbReference type="PANTHER" id="PTHR43378:SF2">
    <property type="entry name" value="UDP-3-O-ACYLGLUCOSAMINE N-ACYLTRANSFERASE 1, MITOCHONDRIAL-RELATED"/>
    <property type="match status" value="1"/>
</dbReference>
<evidence type="ECO:0000256" key="6">
    <source>
        <dbReference type="ARBA" id="ARBA00023315"/>
    </source>
</evidence>
<keyword evidence="6 7" id="KW-0012">Acyltransferase</keyword>
<dbReference type="Pfam" id="PF04613">
    <property type="entry name" value="LpxD"/>
    <property type="match status" value="1"/>
</dbReference>
<sequence>MARRRRRRRRRRPRPRAGTDRVAADPRFHPAGSALTLGQAATLAGGTLQGGDPALPVTGVGPLQAAGPGEVSFLENRRYLRLLAETRAAAVVIAPELAARMPEGLPAIVTAQPYLGFGRIARALHPVPAPRPGIHPTAVIDPAARVAEGVEIGPYAVVAAGAEIGAGCLIGPHAVIGAGVVLGEGCRIGAHASLSHCIAGRFVVLHPGARVGQEGFGFAVTPEGRFETMPQLGRVLLEDAVEIGANACVDRGSQTDTVLGAGTRLDNLVQIGHNVTAGQACVFVAQVGIAGSTRIGNGVQMGGQSGISGHVEIGDRAQIAAQSGVMADVGPGEIVGGSPAWPMRETLRAFAALRRLAAKPPAKAG</sequence>
<evidence type="ECO:0000256" key="8">
    <source>
        <dbReference type="SAM" id="MobiDB-lite"/>
    </source>
</evidence>
<gene>
    <name evidence="7 10" type="primary">lpxD</name>
    <name evidence="10" type="ORF">HEQ75_06080</name>
</gene>
<dbReference type="SUPFAM" id="SSF51161">
    <property type="entry name" value="Trimeric LpxA-like enzymes"/>
    <property type="match status" value="1"/>
</dbReference>
<dbReference type="NCBIfam" id="NF002060">
    <property type="entry name" value="PRK00892.1"/>
    <property type="match status" value="1"/>
</dbReference>
<keyword evidence="3 7" id="KW-0808">Transferase</keyword>
<keyword evidence="4 7" id="KW-0677">Repeat</keyword>
<organism evidence="10 11">
    <name type="scientific">Falsiroseomonas selenitidurans</name>
    <dbReference type="NCBI Taxonomy" id="2716335"/>
    <lineage>
        <taxon>Bacteria</taxon>
        <taxon>Pseudomonadati</taxon>
        <taxon>Pseudomonadota</taxon>
        <taxon>Alphaproteobacteria</taxon>
        <taxon>Acetobacterales</taxon>
        <taxon>Roseomonadaceae</taxon>
        <taxon>Falsiroseomonas</taxon>
    </lineage>
</organism>
<feature type="compositionally biased region" description="Basic residues" evidence="8">
    <location>
        <begin position="1"/>
        <end position="15"/>
    </location>
</feature>
<dbReference type="NCBIfam" id="TIGR01853">
    <property type="entry name" value="lipid_A_lpxD"/>
    <property type="match status" value="1"/>
</dbReference>
<keyword evidence="1 7" id="KW-0444">Lipid biosynthesis</keyword>
<evidence type="ECO:0000256" key="7">
    <source>
        <dbReference type="HAMAP-Rule" id="MF_00523"/>
    </source>
</evidence>
<reference evidence="10 11" key="1">
    <citation type="submission" date="2020-03" db="EMBL/GenBank/DDBJ databases">
        <title>Roseomonas selenitidurans sp. nov. isolated from urban soil.</title>
        <authorList>
            <person name="Liu H."/>
        </authorList>
    </citation>
    <scope>NUCLEOTIDE SEQUENCE [LARGE SCALE GENOMIC DNA]</scope>
    <source>
        <strain evidence="10 11">BU-1</strain>
    </source>
</reference>
<dbReference type="InterPro" id="IPR007691">
    <property type="entry name" value="LpxD"/>
</dbReference>
<feature type="region of interest" description="Disordered" evidence="8">
    <location>
        <begin position="1"/>
        <end position="29"/>
    </location>
</feature>
<evidence type="ECO:0000313" key="10">
    <source>
        <dbReference type="EMBL" id="NKC30423.1"/>
    </source>
</evidence>
<accession>A0ABX1DZY6</accession>
<proteinExistence type="inferred from homology"/>
<comment type="pathway">
    <text evidence="7">Bacterial outer membrane biogenesis; LPS lipid A biosynthesis.</text>
</comment>
<name>A0ABX1DZY6_9PROT</name>
<dbReference type="EMBL" id="JAAVNE010000006">
    <property type="protein sequence ID" value="NKC30423.1"/>
    <property type="molecule type" value="Genomic_DNA"/>
</dbReference>
<dbReference type="Gene3D" id="3.40.1390.10">
    <property type="entry name" value="MurE/MurF, N-terminal domain"/>
    <property type="match status" value="1"/>
</dbReference>
<dbReference type="Pfam" id="PF00132">
    <property type="entry name" value="Hexapep"/>
    <property type="match status" value="1"/>
</dbReference>
<dbReference type="HAMAP" id="MF_00523">
    <property type="entry name" value="LpxD"/>
    <property type="match status" value="1"/>
</dbReference>
<dbReference type="InterPro" id="IPR001451">
    <property type="entry name" value="Hexapep"/>
</dbReference>
<comment type="caution">
    <text evidence="10">The sequence shown here is derived from an EMBL/GenBank/DDBJ whole genome shotgun (WGS) entry which is preliminary data.</text>
</comment>
<evidence type="ECO:0000259" key="9">
    <source>
        <dbReference type="Pfam" id="PF04613"/>
    </source>
</evidence>
<dbReference type="GO" id="GO:0103118">
    <property type="term" value="F:UDP-3-O-[(3R)-3-hydroxyacyl]-glucosamine N-acyltransferase activity"/>
    <property type="evidence" value="ECO:0007669"/>
    <property type="project" value="UniProtKB-EC"/>
</dbReference>
<comment type="subunit">
    <text evidence="7">Homotrimer.</text>
</comment>
<keyword evidence="2 7" id="KW-0441">Lipid A biosynthesis</keyword>
<comment type="catalytic activity">
    <reaction evidence="7">
        <text>a UDP-3-O-[(3R)-3-hydroxyacyl]-alpha-D-glucosamine + a (3R)-hydroxyacyl-[ACP] = a UDP-2-N,3-O-bis[(3R)-3-hydroxyacyl]-alpha-D-glucosamine + holo-[ACP] + H(+)</text>
        <dbReference type="Rhea" id="RHEA:53836"/>
        <dbReference type="Rhea" id="RHEA-COMP:9685"/>
        <dbReference type="Rhea" id="RHEA-COMP:9945"/>
        <dbReference type="ChEBI" id="CHEBI:15378"/>
        <dbReference type="ChEBI" id="CHEBI:64479"/>
        <dbReference type="ChEBI" id="CHEBI:78827"/>
        <dbReference type="ChEBI" id="CHEBI:137740"/>
        <dbReference type="ChEBI" id="CHEBI:137748"/>
        <dbReference type="EC" id="2.3.1.191"/>
    </reaction>
</comment>
<keyword evidence="11" id="KW-1185">Reference proteome</keyword>
<dbReference type="PANTHER" id="PTHR43378">
    <property type="entry name" value="UDP-3-O-ACYLGLUCOSAMINE N-ACYLTRANSFERASE"/>
    <property type="match status" value="1"/>
</dbReference>
<protein>
    <recommendedName>
        <fullName evidence="7">UDP-3-O-acylglucosamine N-acyltransferase</fullName>
        <ecNumber evidence="7">2.3.1.191</ecNumber>
    </recommendedName>
</protein>
<evidence type="ECO:0000256" key="5">
    <source>
        <dbReference type="ARBA" id="ARBA00023098"/>
    </source>
</evidence>
<dbReference type="Gene3D" id="2.160.10.10">
    <property type="entry name" value="Hexapeptide repeat proteins"/>
    <property type="match status" value="1"/>
</dbReference>
<feature type="compositionally biased region" description="Basic and acidic residues" evidence="8">
    <location>
        <begin position="17"/>
        <end position="28"/>
    </location>
</feature>
<comment type="similarity">
    <text evidence="7">Belongs to the transferase hexapeptide repeat family. LpxD subfamily.</text>
</comment>
<evidence type="ECO:0000256" key="3">
    <source>
        <dbReference type="ARBA" id="ARBA00022679"/>
    </source>
</evidence>
<evidence type="ECO:0000256" key="1">
    <source>
        <dbReference type="ARBA" id="ARBA00022516"/>
    </source>
</evidence>
<evidence type="ECO:0000256" key="4">
    <source>
        <dbReference type="ARBA" id="ARBA00022737"/>
    </source>
</evidence>
<evidence type="ECO:0000313" key="11">
    <source>
        <dbReference type="Proteomes" id="UP000787635"/>
    </source>
</evidence>
<keyword evidence="5 7" id="KW-0443">Lipid metabolism</keyword>
<evidence type="ECO:0000256" key="2">
    <source>
        <dbReference type="ARBA" id="ARBA00022556"/>
    </source>
</evidence>
<dbReference type="CDD" id="cd03352">
    <property type="entry name" value="LbH_LpxD"/>
    <property type="match status" value="1"/>
</dbReference>
<feature type="domain" description="UDP-3-O-[3-hydroxymyristoyl] glucosamine N-acyltransferase non-repeat region" evidence="9">
    <location>
        <begin position="55"/>
        <end position="122"/>
    </location>
</feature>
<dbReference type="EC" id="2.3.1.191" evidence="7"/>
<dbReference type="Proteomes" id="UP000787635">
    <property type="component" value="Unassembled WGS sequence"/>
</dbReference>